<keyword evidence="2" id="KW-1185">Reference proteome</keyword>
<dbReference type="EMBL" id="QYBB01000084">
    <property type="protein sequence ID" value="RYC28971.1"/>
    <property type="molecule type" value="Genomic_DNA"/>
</dbReference>
<evidence type="ECO:0008006" key="3">
    <source>
        <dbReference type="Google" id="ProtNLM"/>
    </source>
</evidence>
<sequence>MTFRDSPHPLAFFGLLRWIDGRPLLDTIEPYRREILSAVLYDFDGDRPRYNFALTGRGKKNFKTSDLILATLYRFIAWHSPAGNDCFTLANDEGQAADDLKLAKLLIAANPDLAAEVRVLDKEIVRRDGRGTLAILPAKDSAGAHGKTYSICGFDEIHAYRGHEIFEALAGDELAFSPVHFSGDKVLSHTIRFERGRYRVRGADGTDLGAFATFAGASRAGLKASAMAQGSVSVDERQDQAVFDASPGS</sequence>
<reference evidence="1 2" key="1">
    <citation type="submission" date="2018-12" db="EMBL/GenBank/DDBJ databases">
        <authorList>
            <person name="Grouzdev D.S."/>
            <person name="Krutkina M.S."/>
        </authorList>
    </citation>
    <scope>NUCLEOTIDE SEQUENCE [LARGE SCALE GENOMIC DNA]</scope>
    <source>
        <strain evidence="1 2">RmlP026</strain>
    </source>
</reference>
<proteinExistence type="predicted"/>
<dbReference type="Proteomes" id="UP000290759">
    <property type="component" value="Unassembled WGS sequence"/>
</dbReference>
<dbReference type="AlphaFoldDB" id="A0A4Q2U2A9"/>
<organism evidence="1 2">
    <name type="scientific">Lichenibacterium minor</name>
    <dbReference type="NCBI Taxonomy" id="2316528"/>
    <lineage>
        <taxon>Bacteria</taxon>
        <taxon>Pseudomonadati</taxon>
        <taxon>Pseudomonadota</taxon>
        <taxon>Alphaproteobacteria</taxon>
        <taxon>Hyphomicrobiales</taxon>
        <taxon>Lichenihabitantaceae</taxon>
        <taxon>Lichenibacterium</taxon>
    </lineage>
</organism>
<protein>
    <recommendedName>
        <fullName evidence="3">Terminase</fullName>
    </recommendedName>
</protein>
<dbReference type="OrthoDB" id="280696at2"/>
<comment type="caution">
    <text evidence="1">The sequence shown here is derived from an EMBL/GenBank/DDBJ whole genome shotgun (WGS) entry which is preliminary data.</text>
</comment>
<accession>A0A4Q2U2A9</accession>
<evidence type="ECO:0000313" key="1">
    <source>
        <dbReference type="EMBL" id="RYC28971.1"/>
    </source>
</evidence>
<evidence type="ECO:0000313" key="2">
    <source>
        <dbReference type="Proteomes" id="UP000290759"/>
    </source>
</evidence>
<gene>
    <name evidence="1" type="ORF">D3273_26475</name>
</gene>
<dbReference type="RefSeq" id="WP_129229955.1">
    <property type="nucleotide sequence ID" value="NZ_QYBB01000084.1"/>
</dbReference>
<reference evidence="1 2" key="2">
    <citation type="submission" date="2019-02" db="EMBL/GenBank/DDBJ databases">
        <title>'Lichenibacterium ramalinii' gen. nov. sp. nov., 'Lichenibacterium minor' gen. nov. sp. nov.</title>
        <authorList>
            <person name="Pankratov T."/>
        </authorList>
    </citation>
    <scope>NUCLEOTIDE SEQUENCE [LARGE SCALE GENOMIC DNA]</scope>
    <source>
        <strain evidence="1 2">RmlP026</strain>
    </source>
</reference>
<name>A0A4Q2U2A9_9HYPH</name>